<protein>
    <submittedName>
        <fullName evidence="1">Uncharacterized protein</fullName>
    </submittedName>
</protein>
<evidence type="ECO:0000313" key="1">
    <source>
        <dbReference type="EMBL" id="ANW02923.1"/>
    </source>
</evidence>
<name>A0A1B1UJS8_9BRAD</name>
<dbReference type="AlphaFoldDB" id="A0A1B1UJS8"/>
<gene>
    <name evidence="1" type="ORF">LMTR13_24945</name>
</gene>
<accession>A0A1B1UJS8</accession>
<dbReference type="EMBL" id="CP016428">
    <property type="protein sequence ID" value="ANW02923.1"/>
    <property type="molecule type" value="Genomic_DNA"/>
</dbReference>
<reference evidence="1 2" key="1">
    <citation type="submission" date="2016-07" db="EMBL/GenBank/DDBJ databases">
        <title>Complete genome sequence of Bradyrhizobium icense LMTR 13T, a potential inoculant strain isolated from lima bean (Phaseolus lunatus) in Peru.</title>
        <authorList>
            <person name="Ormeno-Orrillo E."/>
            <person name="Duran D."/>
            <person name="Rogel M.A."/>
            <person name="Rey L."/>
            <person name="Imperial J."/>
            <person name="Ruiz-Argueso T."/>
            <person name="Martinez-Romero E."/>
        </authorList>
    </citation>
    <scope>NUCLEOTIDE SEQUENCE [LARGE SCALE GENOMIC DNA]</scope>
    <source>
        <strain evidence="1 2">LMTR 13</strain>
    </source>
</reference>
<sequence>MEAGATDIASQGFATVNSSFGDSVQMLEAVKFVFDTAGGRPANCTPVMPKTSRMALIQPFGGVWNRSAGLSPSSRSSSRWRDVLDAVFYPNPISFNLSSGYDLIFILTIRIICHRQPTLTNDRDLRINRLRQVLGFA</sequence>
<proteinExistence type="predicted"/>
<keyword evidence="2" id="KW-1185">Reference proteome</keyword>
<dbReference type="Proteomes" id="UP000092839">
    <property type="component" value="Chromosome"/>
</dbReference>
<evidence type="ECO:0000313" key="2">
    <source>
        <dbReference type="Proteomes" id="UP000092839"/>
    </source>
</evidence>
<organism evidence="1 2">
    <name type="scientific">Bradyrhizobium icense</name>
    <dbReference type="NCBI Taxonomy" id="1274631"/>
    <lineage>
        <taxon>Bacteria</taxon>
        <taxon>Pseudomonadati</taxon>
        <taxon>Pseudomonadota</taxon>
        <taxon>Alphaproteobacteria</taxon>
        <taxon>Hyphomicrobiales</taxon>
        <taxon>Nitrobacteraceae</taxon>
        <taxon>Bradyrhizobium</taxon>
    </lineage>
</organism>
<dbReference type="KEGG" id="bic:LMTR13_24945"/>